<dbReference type="InterPro" id="IPR025887">
    <property type="entry name" value="Glyco_hydro_31_N_dom"/>
</dbReference>
<evidence type="ECO:0000259" key="8">
    <source>
        <dbReference type="Pfam" id="PF13802"/>
    </source>
</evidence>
<dbReference type="FunFam" id="3.20.20.80:FF:000053">
    <property type="entry name" value="Alpha-xylosidase YicI"/>
    <property type="match status" value="1"/>
</dbReference>
<dbReference type="Pfam" id="PF01055">
    <property type="entry name" value="Glyco_hydro_31_2nd"/>
    <property type="match status" value="1"/>
</dbReference>
<comment type="catalytic activity">
    <reaction evidence="4">
        <text>Hydrolysis of terminal, non-reducing alpha-D-xylose residues with release of alpha-D-xylose.</text>
        <dbReference type="EC" id="3.2.1.177"/>
    </reaction>
</comment>
<dbReference type="AlphaFoldDB" id="A0AAJ3TYN4"/>
<dbReference type="InterPro" id="IPR050985">
    <property type="entry name" value="Alpha-glycosidase_related"/>
</dbReference>
<dbReference type="EC" id="3.2.1.177" evidence="5"/>
<feature type="domain" description="Glycoside hydrolase family 31 TIM barrel" evidence="7">
    <location>
        <begin position="290"/>
        <end position="604"/>
    </location>
</feature>
<dbReference type="InterPro" id="IPR048395">
    <property type="entry name" value="Glyco_hydro_31_C"/>
</dbReference>
<dbReference type="GO" id="GO:0061634">
    <property type="term" value="F:alpha-D-xyloside xylohydrolase"/>
    <property type="evidence" value="ECO:0007669"/>
    <property type="project" value="UniProtKB-EC"/>
</dbReference>
<comment type="caution">
    <text evidence="10">The sequence shown here is derived from an EMBL/GenBank/DDBJ whole genome shotgun (WGS) entry which is preliminary data.</text>
</comment>
<evidence type="ECO:0000256" key="3">
    <source>
        <dbReference type="ARBA" id="ARBA00023295"/>
    </source>
</evidence>
<dbReference type="EMBL" id="ADJX01000012">
    <property type="protein sequence ID" value="OSL44128.1"/>
    <property type="molecule type" value="Genomic_DNA"/>
</dbReference>
<comment type="similarity">
    <text evidence="1 6">Belongs to the glycosyl hydrolase 31 family.</text>
</comment>
<feature type="domain" description="Glycosyl hydrolase family 31 C-terminal" evidence="9">
    <location>
        <begin position="613"/>
        <end position="697"/>
    </location>
</feature>
<sequence>MVYFRAVWLAPSSLVMHAVTKISERKERIMKISDGNWLIQPGLNLIHPIQVFDVEHRGKEMVVYAAPRDVRERTWQLDTPLFTLRFFSPQEGVVGVRIEHFQGALDSGPHYPINVLHDVPVEMQNTSEYAELKSGNLSVRVTKGEFWSLDFLRNGVRITGSQLKNNGYIQDTNTNRSYMFERLDLGVGETVYGLGERFTALVRNGQTVETWNRDGGTSTEQAYKNIPFYITNRGYGVLVNHPQCVSFEVGSEKVSKVQFSVEGEYLEYFVIDGPTPKAVLDRYTRFTGRPALPPAWSFGLWLTTSFTTNYDEATVNSFIDGMAERNLPLHVFHFDCFWMKAFQWCDFEWDPVTFPDPEGMIRRLKAKGLKICVWINPYIGQKSPVFKELQEKGYLLKRPDGSLWQWDKWQPGLAIYDFTNPDACKWYADKLKGLVAMGVDCFKTDFGERIPTDVQWFDGSDPQKMHNHYAYIYNELVWNVLKETVGEEEAVLFARSASVGAQKFPVHWGGDCYANYESMAESLRGGLSIGLSGFGFWSHDIGGFENTAPAHVYKRWCAFGLLSSHSRLHGSKSYRVPWAYDDESCDVVRHFTQLKCRMMPYLYREAARANALGTPMMRAMVMEFPDDPACDYLDRQYMLGDSVMVAPVFSEVGDVQFYLPEGRWTHLWHNDETEGSRWHKQQHDFLSLPVYVRDNTLLALGNNDQRPDYAWHEGTAFQLFNLQDGHEAVCEVPAADGSVIFTLKAARTGNTITVTGAGEAKNWTLCLRNIAKVNGLQGGSQAESDLGVVVTPQGNALTITL</sequence>
<evidence type="ECO:0000256" key="5">
    <source>
        <dbReference type="ARBA" id="ARBA00066962"/>
    </source>
</evidence>
<evidence type="ECO:0000256" key="2">
    <source>
        <dbReference type="ARBA" id="ARBA00022801"/>
    </source>
</evidence>
<organism evidence="10 11">
    <name type="scientific">Escherichia coli H605</name>
    <dbReference type="NCBI Taxonomy" id="656410"/>
    <lineage>
        <taxon>Bacteria</taxon>
        <taxon>Pseudomonadati</taxon>
        <taxon>Pseudomonadota</taxon>
        <taxon>Gammaproteobacteria</taxon>
        <taxon>Enterobacterales</taxon>
        <taxon>Enterobacteriaceae</taxon>
        <taxon>Escherichia</taxon>
    </lineage>
</organism>
<dbReference type="GO" id="GO:0005975">
    <property type="term" value="P:carbohydrate metabolic process"/>
    <property type="evidence" value="ECO:0007669"/>
    <property type="project" value="InterPro"/>
</dbReference>
<dbReference type="GO" id="GO:0030246">
    <property type="term" value="F:carbohydrate binding"/>
    <property type="evidence" value="ECO:0007669"/>
    <property type="project" value="InterPro"/>
</dbReference>
<dbReference type="SUPFAM" id="SSF51011">
    <property type="entry name" value="Glycosyl hydrolase domain"/>
    <property type="match status" value="1"/>
</dbReference>
<protein>
    <recommendedName>
        <fullName evidence="5">alpha-D-xyloside xylohydrolase</fullName>
        <ecNumber evidence="5">3.2.1.177</ecNumber>
    </recommendedName>
</protein>
<dbReference type="PANTHER" id="PTHR43053:SF4">
    <property type="entry name" value="MYOGENESIS-REGULATING GLYCOSIDASE"/>
    <property type="match status" value="1"/>
</dbReference>
<dbReference type="CDD" id="cd14752">
    <property type="entry name" value="GH31_N"/>
    <property type="match status" value="1"/>
</dbReference>
<dbReference type="Gene3D" id="3.20.20.80">
    <property type="entry name" value="Glycosidases"/>
    <property type="match status" value="1"/>
</dbReference>
<dbReference type="Gene3D" id="2.60.40.1760">
    <property type="entry name" value="glycosyl hydrolase (family 31)"/>
    <property type="match status" value="1"/>
</dbReference>
<proteinExistence type="inferred from homology"/>
<dbReference type="NCBIfam" id="NF007940">
    <property type="entry name" value="PRK10658.1"/>
    <property type="match status" value="1"/>
</dbReference>
<evidence type="ECO:0000259" key="9">
    <source>
        <dbReference type="Pfam" id="PF21365"/>
    </source>
</evidence>
<dbReference type="SUPFAM" id="SSF117125">
    <property type="entry name" value="Putative glucosidase YicI, C-terminal domain"/>
    <property type="match status" value="1"/>
</dbReference>
<evidence type="ECO:0000256" key="6">
    <source>
        <dbReference type="RuleBase" id="RU361185"/>
    </source>
</evidence>
<evidence type="ECO:0000313" key="10">
    <source>
        <dbReference type="EMBL" id="OSL44128.1"/>
    </source>
</evidence>
<dbReference type="CDD" id="cd06593">
    <property type="entry name" value="GH31_xylosidase_YicI"/>
    <property type="match status" value="1"/>
</dbReference>
<dbReference type="Pfam" id="PF13802">
    <property type="entry name" value="Gal_mutarotas_2"/>
    <property type="match status" value="1"/>
</dbReference>
<dbReference type="InterPro" id="IPR000322">
    <property type="entry name" value="Glyco_hydro_31_TIM"/>
</dbReference>
<evidence type="ECO:0000256" key="1">
    <source>
        <dbReference type="ARBA" id="ARBA00007806"/>
    </source>
</evidence>
<dbReference type="Gene3D" id="2.60.40.1180">
    <property type="entry name" value="Golgi alpha-mannosidase II"/>
    <property type="match status" value="2"/>
</dbReference>
<feature type="domain" description="Glycoside hydrolase family 31 N-terminal" evidence="8">
    <location>
        <begin position="84"/>
        <end position="247"/>
    </location>
</feature>
<gene>
    <name evidence="10" type="ORF">EATG_04022</name>
</gene>
<dbReference type="InterPro" id="IPR017853">
    <property type="entry name" value="GH"/>
</dbReference>
<evidence type="ECO:0000256" key="4">
    <source>
        <dbReference type="ARBA" id="ARBA00052064"/>
    </source>
</evidence>
<keyword evidence="3 6" id="KW-0326">Glycosidase</keyword>
<dbReference type="Pfam" id="PF21365">
    <property type="entry name" value="Glyco_hydro_31_3rd"/>
    <property type="match status" value="1"/>
</dbReference>
<evidence type="ECO:0000259" key="7">
    <source>
        <dbReference type="Pfam" id="PF01055"/>
    </source>
</evidence>
<dbReference type="SUPFAM" id="SSF51445">
    <property type="entry name" value="(Trans)glycosidases"/>
    <property type="match status" value="1"/>
</dbReference>
<evidence type="ECO:0000313" key="11">
    <source>
        <dbReference type="Proteomes" id="UP000243401"/>
    </source>
</evidence>
<dbReference type="SUPFAM" id="SSF74650">
    <property type="entry name" value="Galactose mutarotase-like"/>
    <property type="match status" value="1"/>
</dbReference>
<keyword evidence="2 6" id="KW-0378">Hydrolase</keyword>
<dbReference type="PANTHER" id="PTHR43053">
    <property type="entry name" value="GLYCOSIDASE FAMILY 31"/>
    <property type="match status" value="1"/>
</dbReference>
<reference evidence="10 11" key="1">
    <citation type="submission" date="2010-04" db="EMBL/GenBank/DDBJ databases">
        <title>The Genome Sequence of Escherichia coli H605.</title>
        <authorList>
            <consortium name="The Broad Institute Genome Sequencing Platform"/>
            <consortium name="The Broad Institute Genome Sequencing Center for Infectious Disease"/>
            <person name="Feldgarden M."/>
            <person name="Gordon D.M."/>
            <person name="Johnson J.R."/>
            <person name="Johnston B.D."/>
            <person name="Young S."/>
            <person name="Zeng Q."/>
            <person name="Koehrsen M."/>
            <person name="Alvarado L."/>
            <person name="Berlin A.M."/>
            <person name="Borenstein D."/>
            <person name="Chapman S.B."/>
            <person name="Chen Z."/>
            <person name="Engels R."/>
            <person name="Freedman E."/>
            <person name="Gellesch M."/>
            <person name="Goldberg J."/>
            <person name="Griggs A."/>
            <person name="Gujja S."/>
            <person name="Heilman E.R."/>
            <person name="Heiman D.I."/>
            <person name="Hepburn T.A."/>
            <person name="Howarth C."/>
            <person name="Jen D."/>
            <person name="Larson L."/>
            <person name="Mehta T."/>
            <person name="Park D."/>
            <person name="Pearson M."/>
            <person name="Richards J."/>
            <person name="Roberts A."/>
            <person name="Saif S."/>
            <person name="Shea T.D."/>
            <person name="Shenoy N."/>
            <person name="Sisk P."/>
            <person name="Stolte C."/>
            <person name="Sykes S.N."/>
            <person name="Walk T."/>
            <person name="White J."/>
            <person name="Yandava C."/>
            <person name="Haas B."/>
            <person name="Henn M.R."/>
            <person name="Nusbaum C."/>
            <person name="Birren B."/>
        </authorList>
    </citation>
    <scope>NUCLEOTIDE SEQUENCE [LARGE SCALE GENOMIC DNA]</scope>
    <source>
        <strain evidence="10 11">H605</strain>
    </source>
</reference>
<accession>A0AAJ3TYN4</accession>
<name>A0AAJ3TYN4_ECOLX</name>
<dbReference type="InterPro" id="IPR011013">
    <property type="entry name" value="Gal_mutarotase_sf_dom"/>
</dbReference>
<dbReference type="Proteomes" id="UP000243401">
    <property type="component" value="Unassembled WGS sequence"/>
</dbReference>
<dbReference type="InterPro" id="IPR013780">
    <property type="entry name" value="Glyco_hydro_b"/>
</dbReference>